<dbReference type="RefSeq" id="WP_281836062.1">
    <property type="nucleotide sequence ID" value="NZ_BSDY01000010.1"/>
</dbReference>
<evidence type="ECO:0000256" key="2">
    <source>
        <dbReference type="ARBA" id="ARBA00023186"/>
    </source>
</evidence>
<dbReference type="GO" id="GO:0005737">
    <property type="term" value="C:cytoplasm"/>
    <property type="evidence" value="ECO:0007669"/>
    <property type="project" value="UniProtKB-SubCell"/>
</dbReference>
<proteinExistence type="inferred from homology"/>
<comment type="similarity">
    <text evidence="1 3 4">Belongs to the GroES chaperonin family.</text>
</comment>
<evidence type="ECO:0000256" key="4">
    <source>
        <dbReference type="RuleBase" id="RU000535"/>
    </source>
</evidence>
<dbReference type="GO" id="GO:0044183">
    <property type="term" value="F:protein folding chaperone"/>
    <property type="evidence" value="ECO:0007669"/>
    <property type="project" value="InterPro"/>
</dbReference>
<dbReference type="AlphaFoldDB" id="A0A9W6LNL8"/>
<name>A0A9W6LNL8_9FUSO</name>
<evidence type="ECO:0000256" key="1">
    <source>
        <dbReference type="ARBA" id="ARBA00006975"/>
    </source>
</evidence>
<accession>A0A9W6LNL8</accession>
<dbReference type="CDD" id="cd00320">
    <property type="entry name" value="cpn10"/>
    <property type="match status" value="1"/>
</dbReference>
<reference evidence="5" key="1">
    <citation type="submission" date="2022-12" db="EMBL/GenBank/DDBJ databases">
        <title>Reference genome sequencing for broad-spectrum identification of bacterial and archaeal isolates by mass spectrometry.</title>
        <authorList>
            <person name="Sekiguchi Y."/>
            <person name="Tourlousse D.M."/>
        </authorList>
    </citation>
    <scope>NUCLEOTIDE SEQUENCE</scope>
    <source>
        <strain evidence="5">10succ1</strain>
    </source>
</reference>
<dbReference type="PRINTS" id="PR00297">
    <property type="entry name" value="CHAPERONIN10"/>
</dbReference>
<dbReference type="GO" id="GO:0005524">
    <property type="term" value="F:ATP binding"/>
    <property type="evidence" value="ECO:0007669"/>
    <property type="project" value="InterPro"/>
</dbReference>
<keyword evidence="3" id="KW-0963">Cytoplasm</keyword>
<dbReference type="PANTHER" id="PTHR10772:SF63">
    <property type="entry name" value="20 KDA CHAPERONIN, CHLOROPLASTIC"/>
    <property type="match status" value="1"/>
</dbReference>
<dbReference type="Pfam" id="PF00166">
    <property type="entry name" value="Cpn10"/>
    <property type="match status" value="1"/>
</dbReference>
<dbReference type="SUPFAM" id="SSF50129">
    <property type="entry name" value="GroES-like"/>
    <property type="match status" value="1"/>
</dbReference>
<dbReference type="InterPro" id="IPR020818">
    <property type="entry name" value="Chaperonin_GroES"/>
</dbReference>
<keyword evidence="6" id="KW-1185">Reference proteome</keyword>
<comment type="caution">
    <text evidence="5">The sequence shown here is derived from an EMBL/GenBank/DDBJ whole genome shotgun (WGS) entry which is preliminary data.</text>
</comment>
<dbReference type="SMART" id="SM00883">
    <property type="entry name" value="Cpn10"/>
    <property type="match status" value="1"/>
</dbReference>
<dbReference type="HAMAP" id="MF_00580">
    <property type="entry name" value="CH10"/>
    <property type="match status" value="1"/>
</dbReference>
<comment type="function">
    <text evidence="3 4">Together with the chaperonin GroEL, plays an essential role in assisting protein folding. The GroEL-GroES system forms a nano-cage that allows encapsulation of the non-native substrate proteins and provides a physical environment optimized to promote and accelerate protein folding. GroES binds to the apical surface of the GroEL ring, thereby capping the opening of the GroEL channel.</text>
</comment>
<gene>
    <name evidence="3 5" type="primary">groS</name>
    <name evidence="3" type="synonym">groES</name>
    <name evidence="5" type="ORF">PM10SUCC1_22460</name>
</gene>
<dbReference type="Gene3D" id="2.30.33.40">
    <property type="entry name" value="GroES chaperonin"/>
    <property type="match status" value="1"/>
</dbReference>
<dbReference type="InterPro" id="IPR037124">
    <property type="entry name" value="Chaperonin_GroES_sf"/>
</dbReference>
<dbReference type="GO" id="GO:0051087">
    <property type="term" value="F:protein-folding chaperone binding"/>
    <property type="evidence" value="ECO:0007669"/>
    <property type="project" value="TreeGrafter"/>
</dbReference>
<dbReference type="Proteomes" id="UP001144471">
    <property type="component" value="Unassembled WGS sequence"/>
</dbReference>
<keyword evidence="2 3" id="KW-0143">Chaperone</keyword>
<sequence length="86" mass="9370">MNIKPIGKRLLVKPLKMEEKTSSGIILPGSENKTLPNMGEVVALGGIDEVKLGEKIIYKKFSGTEVIDSGEKYLILEIEDVLAVAE</sequence>
<comment type="subcellular location">
    <subcellularLocation>
        <location evidence="3">Cytoplasm</location>
    </subcellularLocation>
</comment>
<dbReference type="FunFam" id="2.30.33.40:FF:000001">
    <property type="entry name" value="10 kDa chaperonin"/>
    <property type="match status" value="1"/>
</dbReference>
<dbReference type="InterPro" id="IPR011032">
    <property type="entry name" value="GroES-like_sf"/>
</dbReference>
<comment type="subunit">
    <text evidence="3">Heptamer of 7 subunits arranged in a ring. Interacts with the chaperonin GroEL.</text>
</comment>
<organism evidence="5 6">
    <name type="scientific">Propionigenium maris DSM 9537</name>
    <dbReference type="NCBI Taxonomy" id="1123000"/>
    <lineage>
        <taxon>Bacteria</taxon>
        <taxon>Fusobacteriati</taxon>
        <taxon>Fusobacteriota</taxon>
        <taxon>Fusobacteriia</taxon>
        <taxon>Fusobacteriales</taxon>
        <taxon>Fusobacteriaceae</taxon>
        <taxon>Propionigenium</taxon>
    </lineage>
</organism>
<protein>
    <recommendedName>
        <fullName evidence="3">Co-chaperonin GroES</fullName>
    </recommendedName>
    <alternativeName>
        <fullName evidence="3">10 kDa chaperonin</fullName>
    </alternativeName>
    <alternativeName>
        <fullName evidence="3">Chaperonin-10</fullName>
        <shortName evidence="3">Cpn10</shortName>
    </alternativeName>
</protein>
<dbReference type="EMBL" id="BSDY01000010">
    <property type="protein sequence ID" value="GLI56732.1"/>
    <property type="molecule type" value="Genomic_DNA"/>
</dbReference>
<evidence type="ECO:0000313" key="6">
    <source>
        <dbReference type="Proteomes" id="UP001144471"/>
    </source>
</evidence>
<evidence type="ECO:0000313" key="5">
    <source>
        <dbReference type="EMBL" id="GLI56732.1"/>
    </source>
</evidence>
<evidence type="ECO:0000256" key="3">
    <source>
        <dbReference type="HAMAP-Rule" id="MF_00580"/>
    </source>
</evidence>
<dbReference type="PANTHER" id="PTHR10772">
    <property type="entry name" value="10 KDA HEAT SHOCK PROTEIN"/>
    <property type="match status" value="1"/>
</dbReference>
<dbReference type="GO" id="GO:0046872">
    <property type="term" value="F:metal ion binding"/>
    <property type="evidence" value="ECO:0007669"/>
    <property type="project" value="TreeGrafter"/>
</dbReference>
<dbReference type="GO" id="GO:0051082">
    <property type="term" value="F:unfolded protein binding"/>
    <property type="evidence" value="ECO:0007669"/>
    <property type="project" value="TreeGrafter"/>
</dbReference>